<dbReference type="OrthoDB" id="10258787at2759"/>
<feature type="repeat" description="WD" evidence="1">
    <location>
        <begin position="122"/>
        <end position="163"/>
    </location>
</feature>
<keyword evidence="1" id="KW-0853">WD repeat</keyword>
<dbReference type="OMA" id="RAIRYCP"/>
<dbReference type="Gene3D" id="2.130.10.10">
    <property type="entry name" value="YVTN repeat-like/Quinoprotein amine dehydrogenase"/>
    <property type="match status" value="1"/>
</dbReference>
<sequence length="488" mass="52271">MTPAGYRATLRDEDGEDYASMRHALDALRNIDKVDASGGADARGASNAAREGWASARASAIAGDADRGTYEVVETLRAGGAASSASFSKVGERSLAIGDRAGSILVRRCATDDMACASTSEVGAHDGEIVGMDWSLNGGRLVTVGKVGEVKTWNVTHTSKTTIQMTKQSAFKVHTEVTCVLFHAAKDDLVFVGTKLREVLVVDVQVGVLLDKFTMNAVPLCMESNTSGCVLFVGDAEGNISVLTCDARMKKTLSLKSEGDAAVENPLQRVINERSASQSERMSVVGHQQLPDEDGSDPSTVGSKLRSTLASMLSKAKTAVPVPRVAQVKTGYRLRAAKTISAEKSPIRAIRYCPFVTITGRAALLSFHECGIVRMYHANDLRYSSFNSFTHGQIHDWTTPARGSGAVSFAHGHSIDLPLLSASRANRTALYVMPTIPEAPIQALQFTDDVEENSEQAVDIATVSEWSHDSTELVIGYASGKLVVWRKM</sequence>
<name>A4SB48_OSTLU</name>
<evidence type="ECO:0000313" key="4">
    <source>
        <dbReference type="Proteomes" id="UP000001568"/>
    </source>
</evidence>
<evidence type="ECO:0000313" key="3">
    <source>
        <dbReference type="EMBL" id="ABP00870.1"/>
    </source>
</evidence>
<dbReference type="RefSeq" id="XP_001422553.1">
    <property type="nucleotide sequence ID" value="XM_001422516.1"/>
</dbReference>
<dbReference type="KEGG" id="olu:OSTLU_29485"/>
<evidence type="ECO:0000256" key="2">
    <source>
        <dbReference type="SAM" id="MobiDB-lite"/>
    </source>
</evidence>
<gene>
    <name evidence="3" type="ORF">OSTLU_29485</name>
</gene>
<dbReference type="GeneID" id="5006772"/>
<dbReference type="AlphaFoldDB" id="A4SB48"/>
<dbReference type="Proteomes" id="UP000001568">
    <property type="component" value="Chromosome 20"/>
</dbReference>
<dbReference type="Gramene" id="ABP00870">
    <property type="protein sequence ID" value="ABP00870"/>
    <property type="gene ID" value="OSTLU_29485"/>
</dbReference>
<dbReference type="SUPFAM" id="SSF50978">
    <property type="entry name" value="WD40 repeat-like"/>
    <property type="match status" value="1"/>
</dbReference>
<accession>A4SB48</accession>
<dbReference type="PROSITE" id="PS50082">
    <property type="entry name" value="WD_REPEATS_2"/>
    <property type="match status" value="1"/>
</dbReference>
<dbReference type="InterPro" id="IPR001680">
    <property type="entry name" value="WD40_rpt"/>
</dbReference>
<protein>
    <submittedName>
        <fullName evidence="3">Uncharacterized protein</fullName>
    </submittedName>
</protein>
<dbReference type="InterPro" id="IPR015943">
    <property type="entry name" value="WD40/YVTN_repeat-like_dom_sf"/>
</dbReference>
<dbReference type="HOGENOM" id="CLU_614446_0_0_1"/>
<reference evidence="3 4" key="1">
    <citation type="journal article" date="2007" name="Proc. Natl. Acad. Sci. U.S.A.">
        <title>The tiny eukaryote Ostreococcus provides genomic insights into the paradox of plankton speciation.</title>
        <authorList>
            <person name="Palenik B."/>
            <person name="Grimwood J."/>
            <person name="Aerts A."/>
            <person name="Rouze P."/>
            <person name="Salamov A."/>
            <person name="Putnam N."/>
            <person name="Dupont C."/>
            <person name="Jorgensen R."/>
            <person name="Derelle E."/>
            <person name="Rombauts S."/>
            <person name="Zhou K."/>
            <person name="Otillar R."/>
            <person name="Merchant S.S."/>
            <person name="Podell S."/>
            <person name="Gaasterland T."/>
            <person name="Napoli C."/>
            <person name="Gendler K."/>
            <person name="Manuell A."/>
            <person name="Tai V."/>
            <person name="Vallon O."/>
            <person name="Piganeau G."/>
            <person name="Jancek S."/>
            <person name="Heijde M."/>
            <person name="Jabbari K."/>
            <person name="Bowler C."/>
            <person name="Lohr M."/>
            <person name="Robbens S."/>
            <person name="Werner G."/>
            <person name="Dubchak I."/>
            <person name="Pazour G.J."/>
            <person name="Ren Q."/>
            <person name="Paulsen I."/>
            <person name="Delwiche C."/>
            <person name="Schmutz J."/>
            <person name="Rokhsar D."/>
            <person name="Van de Peer Y."/>
            <person name="Moreau H."/>
            <person name="Grigoriev I.V."/>
        </authorList>
    </citation>
    <scope>NUCLEOTIDE SEQUENCE [LARGE SCALE GENOMIC DNA]</scope>
    <source>
        <strain evidence="3 4">CCE9901</strain>
    </source>
</reference>
<dbReference type="InterPro" id="IPR036322">
    <property type="entry name" value="WD40_repeat_dom_sf"/>
</dbReference>
<feature type="region of interest" description="Disordered" evidence="2">
    <location>
        <begin position="274"/>
        <end position="303"/>
    </location>
</feature>
<dbReference type="SMART" id="SM00320">
    <property type="entry name" value="WD40"/>
    <property type="match status" value="4"/>
</dbReference>
<proteinExistence type="predicted"/>
<dbReference type="EMBL" id="CP000600">
    <property type="protein sequence ID" value="ABP00870.1"/>
    <property type="molecule type" value="Genomic_DNA"/>
</dbReference>
<evidence type="ECO:0000256" key="1">
    <source>
        <dbReference type="PROSITE-ProRule" id="PRU00221"/>
    </source>
</evidence>
<organism evidence="3 4">
    <name type="scientific">Ostreococcus lucimarinus (strain CCE9901)</name>
    <dbReference type="NCBI Taxonomy" id="436017"/>
    <lineage>
        <taxon>Eukaryota</taxon>
        <taxon>Viridiplantae</taxon>
        <taxon>Chlorophyta</taxon>
        <taxon>Mamiellophyceae</taxon>
        <taxon>Mamiellales</taxon>
        <taxon>Bathycoccaceae</taxon>
        <taxon>Ostreococcus</taxon>
    </lineage>
</organism>
<keyword evidence="4" id="KW-1185">Reference proteome</keyword>